<feature type="domain" description="VOC" evidence="1">
    <location>
        <begin position="80"/>
        <end position="205"/>
    </location>
</feature>
<protein>
    <recommendedName>
        <fullName evidence="1">VOC domain-containing protein</fullName>
    </recommendedName>
</protein>
<proteinExistence type="predicted"/>
<dbReference type="Pfam" id="PF00903">
    <property type="entry name" value="Glyoxalase"/>
    <property type="match status" value="1"/>
</dbReference>
<dbReference type="PANTHER" id="PTHR21366:SF22">
    <property type="entry name" value="VOC DOMAIN-CONTAINING PROTEIN"/>
    <property type="match status" value="1"/>
</dbReference>
<sequence>MATLKLSTTANVTSCRSKTMPVVRASYSAFRLISRPNVNSTGKRLQQLSASTASPLPTLAPPATASADAADASGKLTFHGVHHVALICENLERSLAFYQGVLGMEINPDRPDHKLPYRGAWLWIGPEMIHLMELPNPDPADSAKRPEHGGRDRHFCVGMASLDALAEKLDKAGITYTRSMSGRAAIFFRDPDANCLECVELAPWR</sequence>
<dbReference type="Gene3D" id="3.10.180.10">
    <property type="entry name" value="2,3-Dihydroxybiphenyl 1,2-Dioxygenase, domain 1"/>
    <property type="match status" value="1"/>
</dbReference>
<dbReference type="PROSITE" id="PS51819">
    <property type="entry name" value="VOC"/>
    <property type="match status" value="1"/>
</dbReference>
<evidence type="ECO:0000259" key="1">
    <source>
        <dbReference type="PROSITE" id="PS51819"/>
    </source>
</evidence>
<keyword evidence="3" id="KW-1185">Reference proteome</keyword>
<dbReference type="EMBL" id="CP126208">
    <property type="protein sequence ID" value="WIA08288.1"/>
    <property type="molecule type" value="Genomic_DNA"/>
</dbReference>
<dbReference type="SUPFAM" id="SSF54593">
    <property type="entry name" value="Glyoxalase/Bleomycin resistance protein/Dihydroxybiphenyl dioxygenase"/>
    <property type="match status" value="1"/>
</dbReference>
<dbReference type="InterPro" id="IPR004360">
    <property type="entry name" value="Glyas_Fos-R_dOase_dom"/>
</dbReference>
<dbReference type="PANTHER" id="PTHR21366">
    <property type="entry name" value="GLYOXALASE FAMILY PROTEIN"/>
    <property type="match status" value="1"/>
</dbReference>
<evidence type="ECO:0000313" key="3">
    <source>
        <dbReference type="Proteomes" id="UP001244341"/>
    </source>
</evidence>
<reference evidence="2 3" key="1">
    <citation type="submission" date="2023-05" db="EMBL/GenBank/DDBJ databases">
        <title>A 100% complete, gapless, phased diploid assembly of the Scenedesmus obliquus UTEX 3031 genome.</title>
        <authorList>
            <person name="Biondi T.C."/>
            <person name="Hanschen E.R."/>
            <person name="Kwon T."/>
            <person name="Eng W."/>
            <person name="Kruse C.P.S."/>
            <person name="Koehler S.I."/>
            <person name="Kunde Y."/>
            <person name="Gleasner C.D."/>
            <person name="You Mak K.T."/>
            <person name="Polle J."/>
            <person name="Hovde B.T."/>
            <person name="Starkenburg S.R."/>
        </authorList>
    </citation>
    <scope>NUCLEOTIDE SEQUENCE [LARGE SCALE GENOMIC DNA]</scope>
    <source>
        <strain evidence="2 3">DOE0152z</strain>
    </source>
</reference>
<dbReference type="InterPro" id="IPR050383">
    <property type="entry name" value="GlyoxalaseI/FosfomycinResist"/>
</dbReference>
<accession>A0ABY8TIR7</accession>
<gene>
    <name evidence="2" type="ORF">OEZ85_007731</name>
</gene>
<name>A0ABY8TIR7_TETOB</name>
<dbReference type="InterPro" id="IPR029068">
    <property type="entry name" value="Glyas_Bleomycin-R_OHBP_Dase"/>
</dbReference>
<evidence type="ECO:0000313" key="2">
    <source>
        <dbReference type="EMBL" id="WIA08288.1"/>
    </source>
</evidence>
<dbReference type="Proteomes" id="UP001244341">
    <property type="component" value="Chromosome 1b"/>
</dbReference>
<dbReference type="CDD" id="cd07245">
    <property type="entry name" value="VOC_like"/>
    <property type="match status" value="1"/>
</dbReference>
<organism evidence="2 3">
    <name type="scientific">Tetradesmus obliquus</name>
    <name type="common">Green alga</name>
    <name type="synonym">Acutodesmus obliquus</name>
    <dbReference type="NCBI Taxonomy" id="3088"/>
    <lineage>
        <taxon>Eukaryota</taxon>
        <taxon>Viridiplantae</taxon>
        <taxon>Chlorophyta</taxon>
        <taxon>core chlorophytes</taxon>
        <taxon>Chlorophyceae</taxon>
        <taxon>CS clade</taxon>
        <taxon>Sphaeropleales</taxon>
        <taxon>Scenedesmaceae</taxon>
        <taxon>Tetradesmus</taxon>
    </lineage>
</organism>
<dbReference type="InterPro" id="IPR037523">
    <property type="entry name" value="VOC_core"/>
</dbReference>